<keyword evidence="3" id="KW-1185">Reference proteome</keyword>
<feature type="region of interest" description="Disordered" evidence="1">
    <location>
        <begin position="341"/>
        <end position="365"/>
    </location>
</feature>
<dbReference type="EMBL" id="DS027045">
    <property type="protein sequence ID" value="EAW14261.1"/>
    <property type="molecule type" value="Genomic_DNA"/>
</dbReference>
<dbReference type="STRING" id="344612.A1C790"/>
<dbReference type="VEuPathDB" id="FungiDB:ACLA_072950"/>
<name>A1C790_ASPCL</name>
<dbReference type="SUPFAM" id="SSF51569">
    <property type="entry name" value="Aldolase"/>
    <property type="match status" value="1"/>
</dbReference>
<dbReference type="PANTHER" id="PTHR12128:SF52">
    <property type="entry name" value="4-HYDROXY-2-OXOGLUTARATE ALDOLASE, MITOCHONDRIAL-RELATED"/>
    <property type="match status" value="1"/>
</dbReference>
<dbReference type="OrthoDB" id="191315at2759"/>
<dbReference type="eggNOG" id="ENOG502QWNS">
    <property type="taxonomic scope" value="Eukaryota"/>
</dbReference>
<dbReference type="OMA" id="IAPKACI"/>
<dbReference type="AlphaFoldDB" id="A1C790"/>
<dbReference type="Gene3D" id="3.20.20.70">
    <property type="entry name" value="Aldolase class I"/>
    <property type="match status" value="1"/>
</dbReference>
<reference evidence="2 3" key="1">
    <citation type="journal article" date="2008" name="PLoS Genet.">
        <title>Genomic islands in the pathogenic filamentous fungus Aspergillus fumigatus.</title>
        <authorList>
            <person name="Fedorova N.D."/>
            <person name="Khaldi N."/>
            <person name="Joardar V.S."/>
            <person name="Maiti R."/>
            <person name="Amedeo P."/>
            <person name="Anderson M.J."/>
            <person name="Crabtree J."/>
            <person name="Silva J.C."/>
            <person name="Badger J.H."/>
            <person name="Albarraq A."/>
            <person name="Angiuoli S."/>
            <person name="Bussey H."/>
            <person name="Bowyer P."/>
            <person name="Cotty P.J."/>
            <person name="Dyer P.S."/>
            <person name="Egan A."/>
            <person name="Galens K."/>
            <person name="Fraser-Liggett C.M."/>
            <person name="Haas B.J."/>
            <person name="Inman J.M."/>
            <person name="Kent R."/>
            <person name="Lemieux S."/>
            <person name="Malavazi I."/>
            <person name="Orvis J."/>
            <person name="Roemer T."/>
            <person name="Ronning C.M."/>
            <person name="Sundaram J.P."/>
            <person name="Sutton G."/>
            <person name="Turner G."/>
            <person name="Venter J.C."/>
            <person name="White O.R."/>
            <person name="Whitty B.R."/>
            <person name="Youngman P."/>
            <person name="Wolfe K.H."/>
            <person name="Goldman G.H."/>
            <person name="Wortman J.R."/>
            <person name="Jiang B."/>
            <person name="Denning D.W."/>
            <person name="Nierman W.C."/>
        </authorList>
    </citation>
    <scope>NUCLEOTIDE SEQUENCE [LARGE SCALE GENOMIC DNA]</scope>
    <source>
        <strain evidence="3">ATCC 1007 / CBS 513.65 / DSM 816 / NCTC 3887 / NRRL 1</strain>
    </source>
</reference>
<accession>A1C790</accession>
<evidence type="ECO:0000313" key="2">
    <source>
        <dbReference type="EMBL" id="EAW14261.1"/>
    </source>
</evidence>
<dbReference type="Pfam" id="PF00701">
    <property type="entry name" value="DHDPS"/>
    <property type="match status" value="1"/>
</dbReference>
<dbReference type="HOGENOM" id="CLU_049343_0_2_1"/>
<evidence type="ECO:0000256" key="1">
    <source>
        <dbReference type="SAM" id="MobiDB-lite"/>
    </source>
</evidence>
<protein>
    <submittedName>
        <fullName evidence="2">Dihydrodipicolinate synthase</fullName>
    </submittedName>
</protein>
<dbReference type="KEGG" id="act:ACLA_072950"/>
<dbReference type="CDD" id="cd00408">
    <property type="entry name" value="DHDPS-like"/>
    <property type="match status" value="1"/>
</dbReference>
<organism evidence="2 3">
    <name type="scientific">Aspergillus clavatus (strain ATCC 1007 / CBS 513.65 / DSM 816 / NCTC 3887 / NRRL 1 / QM 1276 / 107)</name>
    <dbReference type="NCBI Taxonomy" id="344612"/>
    <lineage>
        <taxon>Eukaryota</taxon>
        <taxon>Fungi</taxon>
        <taxon>Dikarya</taxon>
        <taxon>Ascomycota</taxon>
        <taxon>Pezizomycotina</taxon>
        <taxon>Eurotiomycetes</taxon>
        <taxon>Eurotiomycetidae</taxon>
        <taxon>Eurotiales</taxon>
        <taxon>Aspergillaceae</taxon>
        <taxon>Aspergillus</taxon>
        <taxon>Aspergillus subgen. Fumigati</taxon>
    </lineage>
</organism>
<dbReference type="GO" id="GO:0008840">
    <property type="term" value="F:4-hydroxy-tetrahydrodipicolinate synthase activity"/>
    <property type="evidence" value="ECO:0007669"/>
    <property type="project" value="TreeGrafter"/>
</dbReference>
<evidence type="ECO:0000313" key="3">
    <source>
        <dbReference type="Proteomes" id="UP000006701"/>
    </source>
</evidence>
<dbReference type="Proteomes" id="UP000006701">
    <property type="component" value="Unassembled WGS sequence"/>
</dbReference>
<dbReference type="SMART" id="SM01130">
    <property type="entry name" value="DHDPS"/>
    <property type="match status" value="1"/>
</dbReference>
<sequence length="365" mass="38916">MSTHLDIPARMAELGQTDTTTTTTTSTPSTIYSHCHRNPTYSSTTLAPSEEHPRRILKPGLYVPTLASFSPETEEVDESTTAQHAVRMAKAGVMGLITHGTYGEAAHLSHTERCRITRTTRHAVAAAGYPQMPIIVGCGAPSTSETIELCQDARDSGGDYALLLFPSAYMSHYTKASLRRFFEDVAGASPLPVLIYNYPAVTGVDLDAETIAALAQHPNIVGCKLTCNNMGKLNQIVATVKPATFSDRGSEFMCFGGSADAALQAMIGGGSGVIAGLGNVMPKACVKLVELYHLGRIDEARQLQGTVAKADQVAIEGGVSAVKSALRVFYGYGGYARRPLRSDEKEKEKSATDGLKEGIDLEKSL</sequence>
<dbReference type="InterPro" id="IPR002220">
    <property type="entry name" value="DapA-like"/>
</dbReference>
<feature type="compositionally biased region" description="Low complexity" evidence="1">
    <location>
        <begin position="17"/>
        <end position="30"/>
    </location>
</feature>
<dbReference type="GeneID" id="4708131"/>
<dbReference type="PANTHER" id="PTHR12128">
    <property type="entry name" value="DIHYDRODIPICOLINATE SYNTHASE"/>
    <property type="match status" value="1"/>
</dbReference>
<dbReference type="InterPro" id="IPR013785">
    <property type="entry name" value="Aldolase_TIM"/>
</dbReference>
<dbReference type="PRINTS" id="PR00146">
    <property type="entry name" value="DHPICSNTHASE"/>
</dbReference>
<proteinExistence type="predicted"/>
<dbReference type="RefSeq" id="XP_001275687.1">
    <property type="nucleotide sequence ID" value="XM_001275686.1"/>
</dbReference>
<feature type="region of interest" description="Disordered" evidence="1">
    <location>
        <begin position="1"/>
        <end position="52"/>
    </location>
</feature>
<gene>
    <name evidence="2" type="ORF">ACLA_072950</name>
</gene>